<dbReference type="InterPro" id="IPR003439">
    <property type="entry name" value="ABC_transporter-like_ATP-bd"/>
</dbReference>
<evidence type="ECO:0000259" key="4">
    <source>
        <dbReference type="PROSITE" id="PS50893"/>
    </source>
</evidence>
<keyword evidence="2" id="KW-0547">Nucleotide-binding</keyword>
<dbReference type="InterPro" id="IPR027417">
    <property type="entry name" value="P-loop_NTPase"/>
</dbReference>
<proteinExistence type="predicted"/>
<dbReference type="SUPFAM" id="SSF52540">
    <property type="entry name" value="P-loop containing nucleoside triphosphate hydrolases"/>
    <property type="match status" value="1"/>
</dbReference>
<dbReference type="AlphaFoldDB" id="A0A212L7G0"/>
<dbReference type="Pfam" id="PF00005">
    <property type="entry name" value="ABC_tran"/>
    <property type="match status" value="1"/>
</dbReference>
<organism evidence="5">
    <name type="scientific">uncultured Desulfovibrio sp</name>
    <dbReference type="NCBI Taxonomy" id="167968"/>
    <lineage>
        <taxon>Bacteria</taxon>
        <taxon>Pseudomonadati</taxon>
        <taxon>Thermodesulfobacteriota</taxon>
        <taxon>Desulfovibrionia</taxon>
        <taxon>Desulfovibrionales</taxon>
        <taxon>Desulfovibrionaceae</taxon>
        <taxon>Desulfovibrio</taxon>
        <taxon>environmental samples</taxon>
    </lineage>
</organism>
<dbReference type="Gene3D" id="3.40.50.300">
    <property type="entry name" value="P-loop containing nucleotide triphosphate hydrolases"/>
    <property type="match status" value="1"/>
</dbReference>
<sequence length="259" mass="28830">MSAITIENVAFAYDSEPVLQDLSVNIASGDFVCILGESGCGKSTLLRILAGLSRPTQGRILIGDREITGAGMDRGVVFQDYSLFPWLTNGKNIVLALKARFPEKTENELKKIVYEGLVNVGLEASVFDKYPFELSGGMRQRCAICRAFALDPPVLLMDEPFGALDAITRVKLQHLILSLWQKDESNRKTIIFVTHDVDEALLLANKILLFGSSPSGIIYTHSFEKDSKPPLDDMFEDHSILALRNELIRNLNKDIMKRV</sequence>
<dbReference type="InterPro" id="IPR003593">
    <property type="entry name" value="AAA+_ATPase"/>
</dbReference>
<dbReference type="GO" id="GO:0005524">
    <property type="term" value="F:ATP binding"/>
    <property type="evidence" value="ECO:0007669"/>
    <property type="project" value="UniProtKB-KW"/>
</dbReference>
<feature type="domain" description="ABC transporter" evidence="4">
    <location>
        <begin position="4"/>
        <end position="237"/>
    </location>
</feature>
<evidence type="ECO:0000256" key="1">
    <source>
        <dbReference type="ARBA" id="ARBA00022448"/>
    </source>
</evidence>
<gene>
    <name evidence="5" type="primary">cmpD</name>
    <name evidence="5" type="ORF">KL86DES1_21344</name>
</gene>
<dbReference type="RefSeq" id="WP_179980725.1">
    <property type="nucleotide sequence ID" value="NZ_LT608333.1"/>
</dbReference>
<dbReference type="CDD" id="cd03293">
    <property type="entry name" value="ABC_NrtD_SsuB_transporters"/>
    <property type="match status" value="1"/>
</dbReference>
<dbReference type="SMART" id="SM00382">
    <property type="entry name" value="AAA"/>
    <property type="match status" value="1"/>
</dbReference>
<name>A0A212L7G0_9BACT</name>
<evidence type="ECO:0000256" key="2">
    <source>
        <dbReference type="ARBA" id="ARBA00022741"/>
    </source>
</evidence>
<dbReference type="PANTHER" id="PTHR42788">
    <property type="entry name" value="TAURINE IMPORT ATP-BINDING PROTEIN-RELATED"/>
    <property type="match status" value="1"/>
</dbReference>
<keyword evidence="3 5" id="KW-0067">ATP-binding</keyword>
<dbReference type="EC" id="3.6.3.-" evidence="5"/>
<evidence type="ECO:0000256" key="3">
    <source>
        <dbReference type="ARBA" id="ARBA00022840"/>
    </source>
</evidence>
<dbReference type="EMBL" id="FMJC01000002">
    <property type="protein sequence ID" value="SCM73513.1"/>
    <property type="molecule type" value="Genomic_DNA"/>
</dbReference>
<keyword evidence="5" id="KW-0378">Hydrolase</keyword>
<dbReference type="PANTHER" id="PTHR42788:SF13">
    <property type="entry name" value="ALIPHATIC SULFONATES IMPORT ATP-BINDING PROTEIN SSUB"/>
    <property type="match status" value="1"/>
</dbReference>
<dbReference type="InterPro" id="IPR050166">
    <property type="entry name" value="ABC_transporter_ATP-bind"/>
</dbReference>
<reference evidence="5" key="1">
    <citation type="submission" date="2016-08" db="EMBL/GenBank/DDBJ databases">
        <authorList>
            <person name="Seilhamer J.J."/>
        </authorList>
    </citation>
    <scope>NUCLEOTIDE SEQUENCE</scope>
    <source>
        <strain evidence="5">86-1</strain>
    </source>
</reference>
<accession>A0A212L7G0</accession>
<keyword evidence="1" id="KW-0813">Transport</keyword>
<protein>
    <submittedName>
        <fullName evidence="5">Bicarbonate transport ATP-binding protein CmpD</fullName>
        <ecNumber evidence="5">3.6.3.-</ecNumber>
    </submittedName>
</protein>
<dbReference type="PROSITE" id="PS50893">
    <property type="entry name" value="ABC_TRANSPORTER_2"/>
    <property type="match status" value="1"/>
</dbReference>
<evidence type="ECO:0000313" key="5">
    <source>
        <dbReference type="EMBL" id="SCM73513.1"/>
    </source>
</evidence>
<dbReference type="GO" id="GO:0016887">
    <property type="term" value="F:ATP hydrolysis activity"/>
    <property type="evidence" value="ECO:0007669"/>
    <property type="project" value="InterPro"/>
</dbReference>